<dbReference type="RefSeq" id="WP_191981223.1">
    <property type="nucleotide sequence ID" value="NZ_LCSK01000001.1"/>
</dbReference>
<sequence>MFLILRLSFISFILFSPLFSINVLVTKEAIKLEEKINISKLEEQDVNSVARSCKPLKKDDILNSEYIANHHINKGTILCEKSVKLFDDHTIVFNFGGLKVVKKGKIIYENDEFIRFKNLDGEVEKIYKDGRIR</sequence>
<protein>
    <submittedName>
        <fullName evidence="1">Putative flagellar P ring chaperone FlgA</fullName>
    </submittedName>
</protein>
<accession>A0A5C2HI65</accession>
<evidence type="ECO:0000313" key="1">
    <source>
        <dbReference type="EMBL" id="QEP40008.1"/>
    </source>
</evidence>
<gene>
    <name evidence="1" type="ORF">APORC_0378</name>
</gene>
<dbReference type="KEGG" id="apoc:APORC_0378"/>
<keyword evidence="1" id="KW-0282">Flagellum</keyword>
<evidence type="ECO:0000313" key="2">
    <source>
        <dbReference type="Proteomes" id="UP000322644"/>
    </source>
</evidence>
<reference evidence="1 2" key="2">
    <citation type="submission" date="2019-09" db="EMBL/GenBank/DDBJ databases">
        <title>Taxonomic note: a critical rebuttal of the proposed division of the genus Arcobacter into six genera, emended descriptions of Arcobacter anaerophilus and the genus Arcobacter, and an assessment of genus-level boundaries for Epsilonproteobacteria using in silico genomic comparator tools.</title>
        <authorList>
            <person name="On S.L.W."/>
            <person name="Miller W.G."/>
            <person name="Biggs P."/>
            <person name="Cornelius A."/>
            <person name="Vandamme P."/>
        </authorList>
    </citation>
    <scope>NUCLEOTIDE SEQUENCE [LARGE SCALE GENOMIC DNA]</scope>
    <source>
        <strain evidence="1 2">CCUG 56899</strain>
    </source>
</reference>
<dbReference type="EMBL" id="CP036246">
    <property type="protein sequence ID" value="QEP40008.1"/>
    <property type="molecule type" value="Genomic_DNA"/>
</dbReference>
<organism evidence="1 2">
    <name type="scientific">Arcobacter porcinus</name>
    <dbReference type="NCBI Taxonomy" id="1935204"/>
    <lineage>
        <taxon>Bacteria</taxon>
        <taxon>Pseudomonadati</taxon>
        <taxon>Campylobacterota</taxon>
        <taxon>Epsilonproteobacteria</taxon>
        <taxon>Campylobacterales</taxon>
        <taxon>Arcobacteraceae</taxon>
        <taxon>Arcobacter</taxon>
    </lineage>
</organism>
<dbReference type="Proteomes" id="UP000322644">
    <property type="component" value="Chromosome"/>
</dbReference>
<keyword evidence="1" id="KW-0969">Cilium</keyword>
<reference evidence="1 2" key="1">
    <citation type="submission" date="2019-09" db="EMBL/GenBank/DDBJ databases">
        <title>Complete genome sequencing of four Arcobacter species reveals a diverse suite of mobile elements.</title>
        <authorList>
            <person name="Miller W.G."/>
            <person name="Yee E."/>
            <person name="Bono J.L."/>
        </authorList>
    </citation>
    <scope>NUCLEOTIDE SEQUENCE [LARGE SCALE GENOMIC DNA]</scope>
    <source>
        <strain evidence="1 2">CCUG 56899</strain>
    </source>
</reference>
<name>A0A5C2HI65_9BACT</name>
<dbReference type="AlphaFoldDB" id="A0A5C2HI65"/>
<keyword evidence="1" id="KW-0966">Cell projection</keyword>
<proteinExistence type="predicted"/>